<feature type="signal peptide" evidence="8">
    <location>
        <begin position="1"/>
        <end position="25"/>
    </location>
</feature>
<dbReference type="GO" id="GO:0005886">
    <property type="term" value="C:plasma membrane"/>
    <property type="evidence" value="ECO:0007669"/>
    <property type="project" value="TreeGrafter"/>
</dbReference>
<dbReference type="Gene3D" id="2.60.40.60">
    <property type="entry name" value="Cadherins"/>
    <property type="match status" value="3"/>
</dbReference>
<dbReference type="Proteomes" id="UP001152320">
    <property type="component" value="Chromosome 20"/>
</dbReference>
<evidence type="ECO:0000256" key="4">
    <source>
        <dbReference type="ARBA" id="ARBA00023180"/>
    </source>
</evidence>
<evidence type="ECO:0000256" key="2">
    <source>
        <dbReference type="ARBA" id="ARBA00022692"/>
    </source>
</evidence>
<comment type="caution">
    <text evidence="10">The sequence shown here is derived from an EMBL/GenBank/DDBJ whole genome shotgun (WGS) entry which is preliminary data.</text>
</comment>
<dbReference type="GO" id="GO:0005509">
    <property type="term" value="F:calcium ion binding"/>
    <property type="evidence" value="ECO:0007669"/>
    <property type="project" value="UniProtKB-UniRule"/>
</dbReference>
<organism evidence="10 11">
    <name type="scientific">Holothuria leucospilota</name>
    <name type="common">Black long sea cucumber</name>
    <name type="synonym">Mertensiothuria leucospilota</name>
    <dbReference type="NCBI Taxonomy" id="206669"/>
    <lineage>
        <taxon>Eukaryota</taxon>
        <taxon>Metazoa</taxon>
        <taxon>Echinodermata</taxon>
        <taxon>Eleutherozoa</taxon>
        <taxon>Echinozoa</taxon>
        <taxon>Holothuroidea</taxon>
        <taxon>Aspidochirotacea</taxon>
        <taxon>Aspidochirotida</taxon>
        <taxon>Holothuriidae</taxon>
        <taxon>Holothuria</taxon>
    </lineage>
</organism>
<dbReference type="EMBL" id="JAIZAY010000020">
    <property type="protein sequence ID" value="KAJ8022695.1"/>
    <property type="molecule type" value="Genomic_DNA"/>
</dbReference>
<keyword evidence="11" id="KW-1185">Reference proteome</keyword>
<evidence type="ECO:0000256" key="1">
    <source>
        <dbReference type="ARBA" id="ARBA00004167"/>
    </source>
</evidence>
<dbReference type="CDD" id="cd11304">
    <property type="entry name" value="Cadherin_repeat"/>
    <property type="match status" value="3"/>
</dbReference>
<name>A0A9Q0YJZ4_HOLLE</name>
<feature type="transmembrane region" description="Helical" evidence="7">
    <location>
        <begin position="871"/>
        <end position="894"/>
    </location>
</feature>
<evidence type="ECO:0000256" key="3">
    <source>
        <dbReference type="ARBA" id="ARBA00022989"/>
    </source>
</evidence>
<keyword evidence="4" id="KW-0325">Glycoprotein</keyword>
<dbReference type="InterPro" id="IPR002126">
    <property type="entry name" value="Cadherin-like_dom"/>
</dbReference>
<dbReference type="PRINTS" id="PR00205">
    <property type="entry name" value="CADHERIN"/>
</dbReference>
<accession>A0A9Q0YJZ4</accession>
<evidence type="ECO:0000313" key="11">
    <source>
        <dbReference type="Proteomes" id="UP001152320"/>
    </source>
</evidence>
<keyword evidence="3 7" id="KW-1133">Transmembrane helix</keyword>
<dbReference type="InterPro" id="IPR015919">
    <property type="entry name" value="Cadherin-like_sf"/>
</dbReference>
<comment type="subcellular location">
    <subcellularLocation>
        <location evidence="1">Membrane</location>
        <topology evidence="1">Single-pass membrane protein</topology>
    </subcellularLocation>
</comment>
<dbReference type="PANTHER" id="PTHR24028:SF328">
    <property type="entry name" value="CADHERIN-3"/>
    <property type="match status" value="1"/>
</dbReference>
<dbReference type="OrthoDB" id="6252479at2759"/>
<protein>
    <submittedName>
        <fullName evidence="10">EP-cadherin</fullName>
    </submittedName>
</protein>
<keyword evidence="8" id="KW-0732">Signal</keyword>
<evidence type="ECO:0000313" key="10">
    <source>
        <dbReference type="EMBL" id="KAJ8022695.1"/>
    </source>
</evidence>
<keyword evidence="2 7" id="KW-0812">Transmembrane</keyword>
<dbReference type="SUPFAM" id="SSF49313">
    <property type="entry name" value="Cadherin-like"/>
    <property type="match status" value="2"/>
</dbReference>
<proteinExistence type="predicted"/>
<sequence>MAMLWINRCLLSAYLLSFFFAGSFEQQWCGNQGYIPNEQLCLDMGGQYIQPLHCLFELNEEEEIGHIVFNVNLPSCNPSDVVVTFAEDGGSYLEYDETKNAVVVSNRIDVDVLKDGRVWEFIEGSVNCMGAPKSEAFCFTIQLININDNHLEIAVNEEIVYVRELEIQFVSRIIDNLTIVEGDLGSGHSTLYEIAEKDVPFGLIPTKDEDGTTIPPNPGCKKQYGGNELETKYSLIVTAPVEIDYETTHNYTLNIWAWEGDGCSSEKNLSRSDHAVITVHVIDADDLPPEFESNLHTATVREGEVDVLLSVSPEIKAEDGDTLGDEIEYTLADDPNSACREKLEINRTSAVITVIEEFVFTDQKECIVQIKATQVKNLQQSSEVPLIITILPANKACPTFFEESFSGVYFNGHSYVLNMELVTLEMQVTDTDLVGIHHFEFEFVGYLPKNYSAAQFHVSHYFLHLTFIIKVFEGNITVPPESLYDVTDVRTEGQLATFRLSPNEEPITQNTTLKVFVSDDYLGCGNSATVFVHLVISDFIFDDQSDCFIRRVLVSEGDTDVAFDPPTMRIGACSTYDITNEFQGTFTVINEKIRPKIVSDRPFDYERVREYQVTITAVKGELAGGICTATSTNDTAIITITVVDLNDETPVFKVANTSGVLFEAVFFDVMGDEEIFNLANRVYDADATASLAFTLYSPDPPPLLYYQTDGSVLTGSSFDFLRNVDSNFDYTVNVTDTNTDVNNGWSTCLLKFGIMGCNDIFIFEGYFDRTQEGGNNGVMEERPEEIVSMCEEMGNIGWSLHENAFIKIDRILQDGDTYYIWVYGVNPVVPEFLTKTDLNKDEVVELIKINCRFSNVEQSSRTTFDNYRQSGYLAITFSAIIFIGVISMITFLFYSLNSNEEARTAQHEVEQESGNPAADSNHDDDVIDLPAQTETSQNKYDRKIWPNRNFYNSAEAAGANVFHYYEGVYSRNIEKSDIETETHEMETFTHSDGGRSQVIIHNYFEQA</sequence>
<evidence type="ECO:0000256" key="7">
    <source>
        <dbReference type="SAM" id="Phobius"/>
    </source>
</evidence>
<dbReference type="SMART" id="SM00112">
    <property type="entry name" value="CA"/>
    <property type="match status" value="3"/>
</dbReference>
<feature type="domain" description="Cadherin" evidence="9">
    <location>
        <begin position="292"/>
        <end position="400"/>
    </location>
</feature>
<reference evidence="10" key="1">
    <citation type="submission" date="2021-10" db="EMBL/GenBank/DDBJ databases">
        <title>Tropical sea cucumber genome reveals ecological adaptation and Cuvierian tubules defense mechanism.</title>
        <authorList>
            <person name="Chen T."/>
        </authorList>
    </citation>
    <scope>NUCLEOTIDE SEQUENCE</scope>
    <source>
        <strain evidence="10">Nanhai2018</strain>
        <tissue evidence="10">Muscle</tissue>
    </source>
</reference>
<dbReference type="PANTHER" id="PTHR24028">
    <property type="entry name" value="CADHERIN-87A"/>
    <property type="match status" value="1"/>
</dbReference>
<feature type="domain" description="Cadherin" evidence="9">
    <location>
        <begin position="174"/>
        <end position="291"/>
    </location>
</feature>
<evidence type="ECO:0000256" key="8">
    <source>
        <dbReference type="SAM" id="SignalP"/>
    </source>
</evidence>
<feature type="domain" description="Cadherin" evidence="9">
    <location>
        <begin position="558"/>
        <end position="652"/>
    </location>
</feature>
<keyword evidence="7" id="KW-0472">Membrane</keyword>
<feature type="chain" id="PRO_5040110836" evidence="8">
    <location>
        <begin position="26"/>
        <end position="1007"/>
    </location>
</feature>
<dbReference type="AlphaFoldDB" id="A0A9Q0YJZ4"/>
<feature type="region of interest" description="Disordered" evidence="6">
    <location>
        <begin position="904"/>
        <end position="935"/>
    </location>
</feature>
<gene>
    <name evidence="10" type="ORF">HOLleu_37664</name>
</gene>
<dbReference type="InterPro" id="IPR050174">
    <property type="entry name" value="Protocadherin/Cadherin-CA"/>
</dbReference>
<dbReference type="GO" id="GO:0007156">
    <property type="term" value="P:homophilic cell adhesion via plasma membrane adhesion molecules"/>
    <property type="evidence" value="ECO:0007669"/>
    <property type="project" value="InterPro"/>
</dbReference>
<evidence type="ECO:0000256" key="5">
    <source>
        <dbReference type="PROSITE-ProRule" id="PRU00043"/>
    </source>
</evidence>
<evidence type="ECO:0000259" key="9">
    <source>
        <dbReference type="PROSITE" id="PS50268"/>
    </source>
</evidence>
<evidence type="ECO:0000256" key="6">
    <source>
        <dbReference type="SAM" id="MobiDB-lite"/>
    </source>
</evidence>
<dbReference type="PROSITE" id="PS50268">
    <property type="entry name" value="CADHERIN_2"/>
    <property type="match status" value="3"/>
</dbReference>
<keyword evidence="5" id="KW-0106">Calcium</keyword>